<feature type="compositionally biased region" description="Polar residues" evidence="1">
    <location>
        <begin position="632"/>
        <end position="651"/>
    </location>
</feature>
<dbReference type="InterPro" id="IPR040256">
    <property type="entry name" value="At4g02000-like"/>
</dbReference>
<feature type="compositionally biased region" description="Basic residues" evidence="1">
    <location>
        <begin position="652"/>
        <end position="665"/>
    </location>
</feature>
<reference evidence="2" key="1">
    <citation type="journal article" date="2018" name="Nat. Plants">
        <title>Whole-genome landscape of Medicago truncatula symbiotic genes.</title>
        <authorList>
            <person name="Pecrix Y."/>
            <person name="Gamas P."/>
            <person name="Carrere S."/>
        </authorList>
    </citation>
    <scope>NUCLEOTIDE SEQUENCE</scope>
    <source>
        <tissue evidence="2">Leaves</tissue>
    </source>
</reference>
<protein>
    <submittedName>
        <fullName evidence="2">Putative transcription factor interactor and regulator CCHC(Zn) family</fullName>
    </submittedName>
</protein>
<dbReference type="PANTHER" id="PTHR31286">
    <property type="entry name" value="GLYCINE-RICH CELL WALL STRUCTURAL PROTEIN 1.8-LIKE"/>
    <property type="match status" value="1"/>
</dbReference>
<comment type="caution">
    <text evidence="2">The sequence shown here is derived from an EMBL/GenBank/DDBJ whole genome shotgun (WGS) entry which is preliminary data.</text>
</comment>
<feature type="compositionally biased region" description="Acidic residues" evidence="1">
    <location>
        <begin position="622"/>
        <end position="631"/>
    </location>
</feature>
<name>A0A396JMK2_MEDTR</name>
<proteinExistence type="predicted"/>
<feature type="compositionally biased region" description="Polar residues" evidence="1">
    <location>
        <begin position="669"/>
        <end position="698"/>
    </location>
</feature>
<organism evidence="2">
    <name type="scientific">Medicago truncatula</name>
    <name type="common">Barrel medic</name>
    <name type="synonym">Medicago tribuloides</name>
    <dbReference type="NCBI Taxonomy" id="3880"/>
    <lineage>
        <taxon>Eukaryota</taxon>
        <taxon>Viridiplantae</taxon>
        <taxon>Streptophyta</taxon>
        <taxon>Embryophyta</taxon>
        <taxon>Tracheophyta</taxon>
        <taxon>Spermatophyta</taxon>
        <taxon>Magnoliopsida</taxon>
        <taxon>eudicotyledons</taxon>
        <taxon>Gunneridae</taxon>
        <taxon>Pentapetalae</taxon>
        <taxon>rosids</taxon>
        <taxon>fabids</taxon>
        <taxon>Fabales</taxon>
        <taxon>Fabaceae</taxon>
        <taxon>Papilionoideae</taxon>
        <taxon>50 kb inversion clade</taxon>
        <taxon>NPAAA clade</taxon>
        <taxon>Hologalegina</taxon>
        <taxon>IRL clade</taxon>
        <taxon>Trifolieae</taxon>
        <taxon>Medicago</taxon>
    </lineage>
</organism>
<feature type="region of interest" description="Disordered" evidence="1">
    <location>
        <begin position="622"/>
        <end position="698"/>
    </location>
</feature>
<sequence>MVCPWPFMASIDSTVTNTANQKLGNKTVTPPVSGKTFAQILSGELSGDAFLAQLPPKVIMGRTVRVKISKAAYESGLAACQTHLHGRLILHKGDAPITTQALKAKLNVQWPQLLNWNLIPLGKGFFEFRFNSVEDMRRIWALGTVNLKPGLLRFYCWSKDFAPQAQSQTHAQVWVRFLNLPQEYWEKHTLFEIASGLGTPLSIDEATQHRRLGIFARVLVDVNLSETMFESVVVERDDHALSVSIQYEKFPLFCANCKMIGHSLQNCSKLGASEFPFNGPVKYSQGANLKKPVNDSVYQAGKKKHVEFKVSNTALQSQYTGPARKNNYNETLTEPMNATSSQVSKNTEYMHNNAEIETHQTPAFDVGVGESDKHTTNQKSDKIQTSGDTIILHNAFDLLETDTEQDIVNAPIHDKESPFTNMDTQIDKNPSVKENSKGLQHLSQITVLEDHGKLGKRVSKSVHLSSGTSPVSYGKVDEFTFEMLETSVEQHTEQNPTTDKESTLTNMDRYIDKNPGVGVISQGQKHFTHITFLEGSSSLEKRTSNSEILSSGTLPVSYVQDNVTTLDDQTILQPLTSPIITRDEILGKDKKQVKIVNMPGNTAAACLKDGKVLRKFWCEDSDSTIDPETDSEPQNITIPTSSQYLESNTVNKSKRGRPKKQRSPKNKAGISSTAQETENVHTRSQTGSKPHNNNKNIP</sequence>
<gene>
    <name evidence="2" type="ORF">MtrunA17_Chr1g0178241</name>
</gene>
<dbReference type="Gramene" id="rna3321">
    <property type="protein sequence ID" value="RHN79520.1"/>
    <property type="gene ID" value="gene3321"/>
</dbReference>
<dbReference type="PANTHER" id="PTHR31286:SF60">
    <property type="entry name" value="PROTEIN, PUTATIVE-RELATED"/>
    <property type="match status" value="1"/>
</dbReference>
<dbReference type="EMBL" id="PSQE01000001">
    <property type="protein sequence ID" value="RHN79520.1"/>
    <property type="molecule type" value="Genomic_DNA"/>
</dbReference>
<dbReference type="AlphaFoldDB" id="A0A396JMK2"/>
<evidence type="ECO:0000256" key="1">
    <source>
        <dbReference type="SAM" id="MobiDB-lite"/>
    </source>
</evidence>
<evidence type="ECO:0000313" key="2">
    <source>
        <dbReference type="EMBL" id="RHN79520.1"/>
    </source>
</evidence>
<accession>A0A396JMK2</accession>
<dbReference type="Proteomes" id="UP000265566">
    <property type="component" value="Chromosome 1"/>
</dbReference>